<reference evidence="2 3" key="1">
    <citation type="journal article" date="2018" name="Mol. Plant">
        <title>The genome of Artemisia annua provides insight into the evolution of Asteraceae family and artemisinin biosynthesis.</title>
        <authorList>
            <person name="Shen Q."/>
            <person name="Zhang L."/>
            <person name="Liao Z."/>
            <person name="Wang S."/>
            <person name="Yan T."/>
            <person name="Shi P."/>
            <person name="Liu M."/>
            <person name="Fu X."/>
            <person name="Pan Q."/>
            <person name="Wang Y."/>
            <person name="Lv Z."/>
            <person name="Lu X."/>
            <person name="Zhang F."/>
            <person name="Jiang W."/>
            <person name="Ma Y."/>
            <person name="Chen M."/>
            <person name="Hao X."/>
            <person name="Li L."/>
            <person name="Tang Y."/>
            <person name="Lv G."/>
            <person name="Zhou Y."/>
            <person name="Sun X."/>
            <person name="Brodelius P.E."/>
            <person name="Rose J.K.C."/>
            <person name="Tang K."/>
        </authorList>
    </citation>
    <scope>NUCLEOTIDE SEQUENCE [LARGE SCALE GENOMIC DNA]</scope>
    <source>
        <strain evidence="3">cv. Huhao1</strain>
        <tissue evidence="2">Leaf</tissue>
    </source>
</reference>
<evidence type="ECO:0000256" key="1">
    <source>
        <dbReference type="SAM" id="MobiDB-lite"/>
    </source>
</evidence>
<accession>A0A2U1P806</accession>
<name>A0A2U1P806_ARTAN</name>
<dbReference type="PANTHER" id="PTHR34278">
    <property type="entry name" value="PROTEIN THI031, PUTATIVE-RELATED"/>
    <property type="match status" value="1"/>
</dbReference>
<feature type="compositionally biased region" description="Polar residues" evidence="1">
    <location>
        <begin position="20"/>
        <end position="37"/>
    </location>
</feature>
<gene>
    <name evidence="2" type="ORF">CTI12_AA182350</name>
</gene>
<protein>
    <submittedName>
        <fullName evidence="2">Uncharacterized protein</fullName>
    </submittedName>
</protein>
<keyword evidence="3" id="KW-1185">Reference proteome</keyword>
<comment type="caution">
    <text evidence="2">The sequence shown here is derived from an EMBL/GenBank/DDBJ whole genome shotgun (WGS) entry which is preliminary data.</text>
</comment>
<dbReference type="AlphaFoldDB" id="A0A2U1P806"/>
<dbReference type="Proteomes" id="UP000245207">
    <property type="component" value="Unassembled WGS sequence"/>
</dbReference>
<dbReference type="STRING" id="35608.A0A2U1P806"/>
<organism evidence="2 3">
    <name type="scientific">Artemisia annua</name>
    <name type="common">Sweet wormwood</name>
    <dbReference type="NCBI Taxonomy" id="35608"/>
    <lineage>
        <taxon>Eukaryota</taxon>
        <taxon>Viridiplantae</taxon>
        <taxon>Streptophyta</taxon>
        <taxon>Embryophyta</taxon>
        <taxon>Tracheophyta</taxon>
        <taxon>Spermatophyta</taxon>
        <taxon>Magnoliopsida</taxon>
        <taxon>eudicotyledons</taxon>
        <taxon>Gunneridae</taxon>
        <taxon>Pentapetalae</taxon>
        <taxon>asterids</taxon>
        <taxon>campanulids</taxon>
        <taxon>Asterales</taxon>
        <taxon>Asteraceae</taxon>
        <taxon>Asteroideae</taxon>
        <taxon>Anthemideae</taxon>
        <taxon>Artemisiinae</taxon>
        <taxon>Artemisia</taxon>
    </lineage>
</organism>
<dbReference type="PANTHER" id="PTHR34278:SF1">
    <property type="entry name" value="PROTEIN THI031, PUTATIVE-RELATED"/>
    <property type="match status" value="1"/>
</dbReference>
<sequence>MKKEGHQHSVVRSFPILPTPLSQQRNVKNADSASGSKVSRKPTKQPKSNGKCGAPRFAGYHIYAASKSNDKAKGTMKSTSNHRLIGCPHGASAADTLAYLASYITEEVNDKLAMPTRTSL</sequence>
<feature type="region of interest" description="Disordered" evidence="1">
    <location>
        <begin position="1"/>
        <end position="55"/>
    </location>
</feature>
<evidence type="ECO:0000313" key="3">
    <source>
        <dbReference type="Proteomes" id="UP000245207"/>
    </source>
</evidence>
<evidence type="ECO:0000313" key="2">
    <source>
        <dbReference type="EMBL" id="PWA81882.1"/>
    </source>
</evidence>
<dbReference type="OrthoDB" id="663108at2759"/>
<dbReference type="EMBL" id="PKPP01001539">
    <property type="protein sequence ID" value="PWA81882.1"/>
    <property type="molecule type" value="Genomic_DNA"/>
</dbReference>
<proteinExistence type="predicted"/>